<proteinExistence type="predicted"/>
<organism evidence="1">
    <name type="scientific">Anguilla anguilla</name>
    <name type="common">European freshwater eel</name>
    <name type="synonym">Muraena anguilla</name>
    <dbReference type="NCBI Taxonomy" id="7936"/>
    <lineage>
        <taxon>Eukaryota</taxon>
        <taxon>Metazoa</taxon>
        <taxon>Chordata</taxon>
        <taxon>Craniata</taxon>
        <taxon>Vertebrata</taxon>
        <taxon>Euteleostomi</taxon>
        <taxon>Actinopterygii</taxon>
        <taxon>Neopterygii</taxon>
        <taxon>Teleostei</taxon>
        <taxon>Anguilliformes</taxon>
        <taxon>Anguillidae</taxon>
        <taxon>Anguilla</taxon>
    </lineage>
</organism>
<protein>
    <submittedName>
        <fullName evidence="1">Uncharacterized protein</fullName>
    </submittedName>
</protein>
<name>A0A0E9PW98_ANGAN</name>
<sequence length="27" mass="3099">MFSCSQLHTSASSFLGQFMAFMHCYVH</sequence>
<evidence type="ECO:0000313" key="1">
    <source>
        <dbReference type="EMBL" id="JAH08754.1"/>
    </source>
</evidence>
<reference evidence="1" key="2">
    <citation type="journal article" date="2015" name="Fish Shellfish Immunol.">
        <title>Early steps in the European eel (Anguilla anguilla)-Vibrio vulnificus interaction in the gills: Role of the RtxA13 toxin.</title>
        <authorList>
            <person name="Callol A."/>
            <person name="Pajuelo D."/>
            <person name="Ebbesson L."/>
            <person name="Teles M."/>
            <person name="MacKenzie S."/>
            <person name="Amaro C."/>
        </authorList>
    </citation>
    <scope>NUCLEOTIDE SEQUENCE</scope>
</reference>
<reference evidence="1" key="1">
    <citation type="submission" date="2014-11" db="EMBL/GenBank/DDBJ databases">
        <authorList>
            <person name="Amaro Gonzalez C."/>
        </authorList>
    </citation>
    <scope>NUCLEOTIDE SEQUENCE</scope>
</reference>
<accession>A0A0E9PW98</accession>
<dbReference type="EMBL" id="GBXM01099823">
    <property type="protein sequence ID" value="JAH08754.1"/>
    <property type="molecule type" value="Transcribed_RNA"/>
</dbReference>
<dbReference type="AlphaFoldDB" id="A0A0E9PW98"/>